<reference evidence="4" key="1">
    <citation type="submission" date="2020-12" db="UniProtKB">
        <authorList>
            <consortium name="WormBaseParasite"/>
        </authorList>
    </citation>
    <scope>IDENTIFICATION</scope>
    <source>
        <strain evidence="4">MHco3</strain>
    </source>
</reference>
<feature type="transmembrane region" description="Helical" evidence="2">
    <location>
        <begin position="53"/>
        <end position="76"/>
    </location>
</feature>
<feature type="transmembrane region" description="Helical" evidence="2">
    <location>
        <begin position="380"/>
        <end position="403"/>
    </location>
</feature>
<evidence type="ECO:0000256" key="2">
    <source>
        <dbReference type="SAM" id="Phobius"/>
    </source>
</evidence>
<proteinExistence type="inferred from homology"/>
<protein>
    <submittedName>
        <fullName evidence="4">G protein-coupled receptor</fullName>
    </submittedName>
</protein>
<accession>A0A7I4Z1D0</accession>
<feature type="transmembrane region" description="Helical" evidence="2">
    <location>
        <begin position="350"/>
        <end position="374"/>
    </location>
</feature>
<sequence length="639" mass="72042">MNRSIQLEQHALFLEHLFNSIMIGVYGLAIIIFTALVLLMFKARSLFHPLFCLLFSMIIVLYVICNILTVIYMSLIVLNYKGIEAYEIIGTTYQGVYIYLTCTVIFCVLERFLATVFSKTYEFRRNWLVLIVGQITAGTIIFLHIHVYRLGGTISDMVQLGLSFVIFTCIAVLLAVNRRLHLLTRGRGSLSSRYQISENVRALRLVAPVILLDTSVTITDMIGTLFFDVRPAFDRDSYESGSSRYLVAYIVLRGAAVILQYGIPVAIVSHETLRKVACGSLSKVTGKPCAQTDEMGQMGRSKEMEPYAVFLEHLLNSIMIGVYSLAIIIFTALVLLMLKARSLFHPLFCFLFSLIIILYIICNILMVIYMSLIVLNYKGIRAYVIIGTIYQGVYIYLTCTVIYCVVERFLATVFSKTYEFRRNWFVLIVGQITAVIIVFLHIRVYRIGGTTCDMVQLGFSFVIFTCIVVLLAVNRRLRRSTRGSGSLSSRYQISENVRALRLVAPVVLLDTGITIADMVGALFFDVRPAFDRDSYESGSTRYLIAYIVLRGAAVILQYGIPVAIVSHETLRKVACGSLSKVTGKPSRAQTDEVKVPSKHITRNIGNCRWQPDAKVIKLFTSTTFAISGRSREPRDKMYL</sequence>
<feature type="transmembrane region" description="Helical" evidence="2">
    <location>
        <begin position="245"/>
        <end position="263"/>
    </location>
</feature>
<feature type="transmembrane region" description="Helical" evidence="2">
    <location>
        <begin position="454"/>
        <end position="473"/>
    </location>
</feature>
<dbReference type="InterPro" id="IPR052854">
    <property type="entry name" value="Serpentine_rcpt_epsilon"/>
</dbReference>
<dbReference type="PANTHER" id="PTHR47518">
    <property type="entry name" value="SERPENTINE RECEPTOR CLASS EPSILON-13-RELATED"/>
    <property type="match status" value="1"/>
</dbReference>
<keyword evidence="2" id="KW-0812">Transmembrane</keyword>
<dbReference type="GO" id="GO:0007606">
    <property type="term" value="P:sensory perception of chemical stimulus"/>
    <property type="evidence" value="ECO:0007669"/>
    <property type="project" value="InterPro"/>
</dbReference>
<dbReference type="GO" id="GO:0016020">
    <property type="term" value="C:membrane"/>
    <property type="evidence" value="ECO:0007669"/>
    <property type="project" value="InterPro"/>
</dbReference>
<feature type="transmembrane region" description="Helical" evidence="2">
    <location>
        <begin position="126"/>
        <end position="145"/>
    </location>
</feature>
<keyword evidence="2" id="KW-1133">Transmembrane helix</keyword>
<keyword evidence="2" id="KW-0472">Membrane</keyword>
<evidence type="ECO:0000256" key="1">
    <source>
        <dbReference type="ARBA" id="ARBA00006803"/>
    </source>
</evidence>
<dbReference type="Pfam" id="PF03125">
    <property type="entry name" value="Sre"/>
    <property type="match status" value="1"/>
</dbReference>
<comment type="similarity">
    <text evidence="1">Belongs to the nematode receptor-like protein sre family.</text>
</comment>
<feature type="transmembrane region" description="Helical" evidence="2">
    <location>
        <begin position="314"/>
        <end position="338"/>
    </location>
</feature>
<dbReference type="OrthoDB" id="5856866at2759"/>
<feature type="transmembrane region" description="Helical" evidence="2">
    <location>
        <begin position="157"/>
        <end position="177"/>
    </location>
</feature>
<evidence type="ECO:0000313" key="4">
    <source>
        <dbReference type="WBParaSite" id="HCON_00161020-00001"/>
    </source>
</evidence>
<feature type="transmembrane region" description="Helical" evidence="2">
    <location>
        <begin position="499"/>
        <end position="523"/>
    </location>
</feature>
<name>A0A7I4Z1D0_HAECO</name>
<organism evidence="3 4">
    <name type="scientific">Haemonchus contortus</name>
    <name type="common">Barber pole worm</name>
    <dbReference type="NCBI Taxonomy" id="6289"/>
    <lineage>
        <taxon>Eukaryota</taxon>
        <taxon>Metazoa</taxon>
        <taxon>Ecdysozoa</taxon>
        <taxon>Nematoda</taxon>
        <taxon>Chromadorea</taxon>
        <taxon>Rhabditida</taxon>
        <taxon>Rhabditina</taxon>
        <taxon>Rhabditomorpha</taxon>
        <taxon>Strongyloidea</taxon>
        <taxon>Trichostrongylidae</taxon>
        <taxon>Haemonchus</taxon>
    </lineage>
</organism>
<dbReference type="PANTHER" id="PTHR47518:SF8">
    <property type="entry name" value="G PROTEIN-COUPLED RECEPTOR"/>
    <property type="match status" value="1"/>
</dbReference>
<dbReference type="Proteomes" id="UP000025227">
    <property type="component" value="Unplaced"/>
</dbReference>
<dbReference type="InterPro" id="IPR004151">
    <property type="entry name" value="7TM_GPCR_serpentine_rcpt_Sre"/>
</dbReference>
<feature type="transmembrane region" description="Helical" evidence="2">
    <location>
        <begin position="543"/>
        <end position="564"/>
    </location>
</feature>
<evidence type="ECO:0000313" key="3">
    <source>
        <dbReference type="Proteomes" id="UP000025227"/>
    </source>
</evidence>
<keyword evidence="3" id="KW-1185">Reference proteome</keyword>
<feature type="transmembrane region" description="Helical" evidence="2">
    <location>
        <begin position="20"/>
        <end position="41"/>
    </location>
</feature>
<dbReference type="WBParaSite" id="HCON_00161020-00001">
    <property type="protein sequence ID" value="HCON_00161020-00001"/>
    <property type="gene ID" value="HCON_00161020"/>
</dbReference>
<dbReference type="AlphaFoldDB" id="A0A7I4Z1D0"/>
<feature type="transmembrane region" description="Helical" evidence="2">
    <location>
        <begin position="96"/>
        <end position="114"/>
    </location>
</feature>
<feature type="transmembrane region" description="Helical" evidence="2">
    <location>
        <begin position="424"/>
        <end position="442"/>
    </location>
</feature>